<keyword evidence="10 15" id="KW-0067">ATP-binding</keyword>
<dbReference type="PRINTS" id="PR00984">
    <property type="entry name" value="TRNASYNTHILE"/>
</dbReference>
<evidence type="ECO:0000256" key="4">
    <source>
        <dbReference type="ARBA" id="ARBA00011245"/>
    </source>
</evidence>
<dbReference type="EMBL" id="RBXA01000001">
    <property type="protein sequence ID" value="RKS94961.1"/>
    <property type="molecule type" value="Genomic_DNA"/>
</dbReference>
<evidence type="ECO:0000256" key="12">
    <source>
        <dbReference type="ARBA" id="ARBA00023146"/>
    </source>
</evidence>
<dbReference type="Pfam" id="PF19302">
    <property type="entry name" value="DUF5915"/>
    <property type="match status" value="1"/>
</dbReference>
<dbReference type="Proteomes" id="UP000280091">
    <property type="component" value="Unassembled WGS sequence"/>
</dbReference>
<organism evidence="18 19">
    <name type="scientific">Flavobacterium limicola</name>
    <dbReference type="NCBI Taxonomy" id="180441"/>
    <lineage>
        <taxon>Bacteria</taxon>
        <taxon>Pseudomonadati</taxon>
        <taxon>Bacteroidota</taxon>
        <taxon>Flavobacteriia</taxon>
        <taxon>Flavobacteriales</taxon>
        <taxon>Flavobacteriaceae</taxon>
        <taxon>Flavobacterium</taxon>
    </lineage>
</organism>
<dbReference type="RefSeq" id="WP_121364162.1">
    <property type="nucleotide sequence ID" value="NZ_RBXA01000001.1"/>
</dbReference>
<comment type="caution">
    <text evidence="18">The sequence shown here is derived from an EMBL/GenBank/DDBJ whole genome shotgun (WGS) entry which is preliminary data.</text>
</comment>
<feature type="short sequence motif" description="'HIGH' region" evidence="15">
    <location>
        <begin position="50"/>
        <end position="60"/>
    </location>
</feature>
<dbReference type="AlphaFoldDB" id="A0A495S5U9"/>
<dbReference type="PANTHER" id="PTHR42780:SF1">
    <property type="entry name" value="ISOLEUCINE--TRNA LIGASE, CYTOPLASMIC"/>
    <property type="match status" value="1"/>
</dbReference>
<proteinExistence type="inferred from homology"/>
<name>A0A495S5U9_9FLAO</name>
<evidence type="ECO:0000256" key="14">
    <source>
        <dbReference type="ARBA" id="ARBA00048359"/>
    </source>
</evidence>
<comment type="function">
    <text evidence="13 15">Catalyzes the attachment of isoleucine to tRNA(Ile). As IleRS can inadvertently accommodate and process structurally similar amino acids such as valine, to avoid such errors it has two additional distinct tRNA(Ile)-dependent editing activities. One activity is designated as 'pretransfer' editing and involves the hydrolysis of activated Val-AMP. The other activity is designated 'posttransfer' editing and involves deacylation of mischarged Val-tRNA(Ile).</text>
</comment>
<feature type="binding site" evidence="15">
    <location>
        <position position="704"/>
    </location>
    <ligand>
        <name>ATP</name>
        <dbReference type="ChEBI" id="CHEBI:30616"/>
    </ligand>
</feature>
<dbReference type="Pfam" id="PF08264">
    <property type="entry name" value="Anticodon_1"/>
    <property type="match status" value="1"/>
</dbReference>
<keyword evidence="6 15" id="KW-0436">Ligase</keyword>
<dbReference type="GO" id="GO:0004822">
    <property type="term" value="F:isoleucine-tRNA ligase activity"/>
    <property type="evidence" value="ECO:0007669"/>
    <property type="project" value="UniProtKB-UniRule"/>
</dbReference>
<dbReference type="InterPro" id="IPR002301">
    <property type="entry name" value="Ile-tRNA-ligase"/>
</dbReference>
<evidence type="ECO:0000256" key="10">
    <source>
        <dbReference type="ARBA" id="ARBA00022840"/>
    </source>
</evidence>
<dbReference type="InterPro" id="IPR014729">
    <property type="entry name" value="Rossmann-like_a/b/a_fold"/>
</dbReference>
<accession>A0A495S5U9</accession>
<dbReference type="GO" id="GO:0002161">
    <property type="term" value="F:aminoacyl-tRNA deacylase activity"/>
    <property type="evidence" value="ECO:0007669"/>
    <property type="project" value="InterPro"/>
</dbReference>
<comment type="subcellular location">
    <subcellularLocation>
        <location evidence="2 15">Cytoplasm</location>
    </subcellularLocation>
</comment>
<dbReference type="PANTHER" id="PTHR42780">
    <property type="entry name" value="SOLEUCYL-TRNA SYNTHETASE"/>
    <property type="match status" value="1"/>
</dbReference>
<dbReference type="OrthoDB" id="9810365at2"/>
<evidence type="ECO:0000256" key="5">
    <source>
        <dbReference type="ARBA" id="ARBA00022490"/>
    </source>
</evidence>
<evidence type="ECO:0000256" key="8">
    <source>
        <dbReference type="ARBA" id="ARBA00022741"/>
    </source>
</evidence>
<feature type="domain" description="Aminoacyl-tRNA synthetase class Ia" evidence="16">
    <location>
        <begin position="20"/>
        <end position="739"/>
    </location>
</feature>
<dbReference type="GO" id="GO:0005524">
    <property type="term" value="F:ATP binding"/>
    <property type="evidence" value="ECO:0007669"/>
    <property type="project" value="UniProtKB-UniRule"/>
</dbReference>
<dbReference type="CDD" id="cd07961">
    <property type="entry name" value="Anticodon_Ia_Ile_ABEc"/>
    <property type="match status" value="1"/>
</dbReference>
<comment type="catalytic activity">
    <reaction evidence="14 15">
        <text>tRNA(Ile) + L-isoleucine + ATP = L-isoleucyl-tRNA(Ile) + AMP + diphosphate</text>
        <dbReference type="Rhea" id="RHEA:11060"/>
        <dbReference type="Rhea" id="RHEA-COMP:9666"/>
        <dbReference type="Rhea" id="RHEA-COMP:9695"/>
        <dbReference type="ChEBI" id="CHEBI:30616"/>
        <dbReference type="ChEBI" id="CHEBI:33019"/>
        <dbReference type="ChEBI" id="CHEBI:58045"/>
        <dbReference type="ChEBI" id="CHEBI:78442"/>
        <dbReference type="ChEBI" id="CHEBI:78528"/>
        <dbReference type="ChEBI" id="CHEBI:456215"/>
        <dbReference type="EC" id="6.1.1.5"/>
    </reaction>
</comment>
<keyword evidence="7 15" id="KW-0479">Metal-binding</keyword>
<keyword evidence="9 15" id="KW-0862">Zinc</keyword>
<dbReference type="Gene3D" id="3.40.50.620">
    <property type="entry name" value="HUPs"/>
    <property type="match status" value="2"/>
</dbReference>
<sequence>MSTKFTEYKGLDLPTVASEVLDFWKKENIFEKSVTTREGNPPFVFFEGPPSANGLPGIHHVMARAIKDIFCRYKTQKGFQVKRKAGWDTHGLPVELGTEKELGITKEDIGKTISIEEYNEACKKTVMRYTDVWNDLTEKMGYWVDMEDPYVTYKSKYMETVWWILKQIYNKDLMYKGYTIQPYSPKAGTGLSSHEVNQPGSYRDVTDTTVVAQFKVIDAHKELLFSKFYDYISSNNLLHYKLEALDLDEIFILAWTTTPWTLPSNTALTVGPKIEYALVKTFNQYTFRPATLILAKNLVGKQFGKGFFESNEPADFENFKEGDKKIPYQVLAECKGADLVDIRYEQLMPLVLPYQNSENAFRVISGDFVTTEDGTGIVHTSPTFGADDAKVAKEATPEVPPMLVLDEYGTPVPLVDLQGKFTSHVGEYAGKYVKNEYYNEGEAPERSVDVEIAIRLKEENRAFKVEKYVHSYPHCWRTDKPILYYPLDSWFIKISEVKDRMFDLNETINWKPKATGEGRFGNWLKNANDWNLSRSRFWGIPLPIWRTEDKQEEILIGSVEELYNEIEKSIAAGFQKENPFKGFEIGNMAESNYDLVDLHKNVVDEITLVSASGKPMTREADLIDVWFDSGSMPYAQWHYPFENKDKIDENKDFPADFIAEGVDQTRGWFYTLHAIGTLVFDKVAYKNVVSNGLVLDKNGQKMSKRLGNAADPFETLKEYGPDATRWYMISNANPWDNLKFDLEGIAEVRRKFFGTLYNTYSFFSLYANIDGFKFEEAEIPLNERPEIDQWIMSELNTLIKEVDGFYADYEPTKAARAISEFVQENLSNWYVRLCRRRFWKGEYAQDKIAAYQTLYTCLLTISKLGAPIAPFFMDKLYRDLTLATQSEKYDSVHLAEFPISVENYVNKMLESKMQKAQTISSLVLSLRKKEMIKVRQPLQKVMIPVLDDNQRAEIEAVSDLIKAEVNVKEIVLLDDASGVLVKQIKPNFKALGPRFGKDMGLISKEIQGFSKEQIAQLDKEGSLGIVIAGNNVILTLEDVEITSQDIEGWLVANSNGITVALDITISPALKQEGIARELVNRIQNIRKDSGFEVTDKIKVQLKRNGLLEEAILENEAYIKSETLTSDLVFVDELENGTEIEFDDIKTMILISK</sequence>
<dbReference type="CDD" id="cd00818">
    <property type="entry name" value="IleRS_core"/>
    <property type="match status" value="1"/>
</dbReference>
<keyword evidence="5 15" id="KW-0963">Cytoplasm</keyword>
<dbReference type="InterPro" id="IPR009008">
    <property type="entry name" value="Val/Leu/Ile-tRNA-synth_edit"/>
</dbReference>
<evidence type="ECO:0000256" key="2">
    <source>
        <dbReference type="ARBA" id="ARBA00004496"/>
    </source>
</evidence>
<evidence type="ECO:0000256" key="15">
    <source>
        <dbReference type="HAMAP-Rule" id="MF_02003"/>
    </source>
</evidence>
<dbReference type="InterPro" id="IPR002300">
    <property type="entry name" value="aa-tRNA-synth_Ia"/>
</dbReference>
<dbReference type="Pfam" id="PF00133">
    <property type="entry name" value="tRNA-synt_1"/>
    <property type="match status" value="1"/>
</dbReference>
<evidence type="ECO:0000256" key="3">
    <source>
        <dbReference type="ARBA" id="ARBA00007078"/>
    </source>
</evidence>
<evidence type="ECO:0000259" key="16">
    <source>
        <dbReference type="Pfam" id="PF00133"/>
    </source>
</evidence>
<evidence type="ECO:0000313" key="18">
    <source>
        <dbReference type="EMBL" id="RKS94961.1"/>
    </source>
</evidence>
<evidence type="ECO:0000313" key="19">
    <source>
        <dbReference type="Proteomes" id="UP000280091"/>
    </source>
</evidence>
<keyword evidence="8 15" id="KW-0547">Nucleotide-binding</keyword>
<dbReference type="InterPro" id="IPR033709">
    <property type="entry name" value="Anticodon_Ile_ABEc"/>
</dbReference>
<dbReference type="SUPFAM" id="SSF47323">
    <property type="entry name" value="Anticodon-binding domain of a subclass of class I aminoacyl-tRNA synthetases"/>
    <property type="match status" value="2"/>
</dbReference>
<feature type="domain" description="Methionyl/Valyl/Leucyl/Isoleucyl-tRNA synthetase anticodon-binding" evidence="17">
    <location>
        <begin position="788"/>
        <end position="940"/>
    </location>
</feature>
<dbReference type="InterPro" id="IPR013155">
    <property type="entry name" value="M/V/L/I-tRNA-synth_anticd-bd"/>
</dbReference>
<dbReference type="Gene3D" id="1.10.730.10">
    <property type="entry name" value="Isoleucyl-tRNA Synthetase, Domain 1"/>
    <property type="match status" value="1"/>
</dbReference>
<dbReference type="GO" id="GO:0008270">
    <property type="term" value="F:zinc ion binding"/>
    <property type="evidence" value="ECO:0007669"/>
    <property type="project" value="UniProtKB-UniRule"/>
</dbReference>
<comment type="subunit">
    <text evidence="4 15">Monomer.</text>
</comment>
<dbReference type="EC" id="6.1.1.5" evidence="15"/>
<evidence type="ECO:0000256" key="9">
    <source>
        <dbReference type="ARBA" id="ARBA00022833"/>
    </source>
</evidence>
<keyword evidence="11 15" id="KW-0648">Protein biosynthesis</keyword>
<keyword evidence="12 15" id="KW-0030">Aminoacyl-tRNA synthetase</keyword>
<dbReference type="FunFam" id="3.40.50.620:FF:000063">
    <property type="entry name" value="Isoleucine--tRNA ligase"/>
    <property type="match status" value="1"/>
</dbReference>
<dbReference type="SUPFAM" id="SSF50677">
    <property type="entry name" value="ValRS/IleRS/LeuRS editing domain"/>
    <property type="match status" value="1"/>
</dbReference>
<dbReference type="GO" id="GO:0000049">
    <property type="term" value="F:tRNA binding"/>
    <property type="evidence" value="ECO:0007669"/>
    <property type="project" value="InterPro"/>
</dbReference>
<dbReference type="InterPro" id="IPR009080">
    <property type="entry name" value="tRNAsynth_Ia_anticodon-bd"/>
</dbReference>
<evidence type="ECO:0000256" key="1">
    <source>
        <dbReference type="ARBA" id="ARBA00001947"/>
    </source>
</evidence>
<evidence type="ECO:0000259" key="17">
    <source>
        <dbReference type="Pfam" id="PF08264"/>
    </source>
</evidence>
<comment type="cofactor">
    <cofactor evidence="1 15">
        <name>Zn(2+)</name>
        <dbReference type="ChEBI" id="CHEBI:29105"/>
    </cofactor>
</comment>
<evidence type="ECO:0000256" key="13">
    <source>
        <dbReference type="ARBA" id="ARBA00025217"/>
    </source>
</evidence>
<reference evidence="18 19" key="1">
    <citation type="submission" date="2018-10" db="EMBL/GenBank/DDBJ databases">
        <title>Genomic Encyclopedia of Archaeal and Bacterial Type Strains, Phase II (KMG-II): from individual species to whole genera.</title>
        <authorList>
            <person name="Goeker M."/>
        </authorList>
    </citation>
    <scope>NUCLEOTIDE SEQUENCE [LARGE SCALE GENOMIC DNA]</scope>
    <source>
        <strain evidence="18 19">DSM 15094</strain>
    </source>
</reference>
<evidence type="ECO:0000256" key="11">
    <source>
        <dbReference type="ARBA" id="ARBA00022917"/>
    </source>
</evidence>
<comment type="domain">
    <text evidence="15">IleRS has two distinct active sites: one for aminoacylation and one for editing. The misactivated valine is translocated from the active site to the editing site, which sterically excludes the correctly activated isoleucine. The single editing site contains two valyl binding pockets, one specific for each substrate (Val-AMP or Val-tRNA(Ile)).</text>
</comment>
<evidence type="ECO:0000256" key="7">
    <source>
        <dbReference type="ARBA" id="ARBA00022723"/>
    </source>
</evidence>
<keyword evidence="19" id="KW-1185">Reference proteome</keyword>
<dbReference type="SUPFAM" id="SSF52374">
    <property type="entry name" value="Nucleotidylyl transferase"/>
    <property type="match status" value="1"/>
</dbReference>
<dbReference type="HAMAP" id="MF_02003">
    <property type="entry name" value="Ile_tRNA_synth_type2"/>
    <property type="match status" value="1"/>
</dbReference>
<protein>
    <recommendedName>
        <fullName evidence="15">Isoleucine--tRNA ligase</fullName>
        <ecNumber evidence="15">6.1.1.5</ecNumber>
    </recommendedName>
    <alternativeName>
        <fullName evidence="15">Isoleucyl-tRNA synthetase</fullName>
        <shortName evidence="15">IleRS</shortName>
    </alternativeName>
</protein>
<dbReference type="InterPro" id="IPR023586">
    <property type="entry name" value="Ile-tRNA-ligase_type2"/>
</dbReference>
<feature type="short sequence motif" description="'KMSKS' region" evidence="15">
    <location>
        <begin position="701"/>
        <end position="705"/>
    </location>
</feature>
<dbReference type="GO" id="GO:0006428">
    <property type="term" value="P:isoleucyl-tRNA aminoacylation"/>
    <property type="evidence" value="ECO:0007669"/>
    <property type="project" value="UniProtKB-UniRule"/>
</dbReference>
<comment type="similarity">
    <text evidence="3 15">Belongs to the class-I aminoacyl-tRNA synthetase family. IleS type 2 subfamily.</text>
</comment>
<evidence type="ECO:0000256" key="6">
    <source>
        <dbReference type="ARBA" id="ARBA00022598"/>
    </source>
</evidence>
<gene>
    <name evidence="15" type="primary">ileS</name>
    <name evidence="18" type="ORF">BC952_0598</name>
</gene>
<dbReference type="GO" id="GO:0005737">
    <property type="term" value="C:cytoplasm"/>
    <property type="evidence" value="ECO:0007669"/>
    <property type="project" value="UniProtKB-SubCell"/>
</dbReference>
<dbReference type="NCBIfam" id="TIGR00392">
    <property type="entry name" value="ileS"/>
    <property type="match status" value="1"/>
</dbReference>